<feature type="transmembrane region" description="Helical" evidence="6">
    <location>
        <begin position="160"/>
        <end position="183"/>
    </location>
</feature>
<keyword evidence="3 6" id="KW-0812">Transmembrane</keyword>
<dbReference type="EMBL" id="CYTK01000003">
    <property type="protein sequence ID" value="CUJ01837.1"/>
    <property type="molecule type" value="Genomic_DNA"/>
</dbReference>
<keyword evidence="4 6" id="KW-1133">Transmembrane helix</keyword>
<evidence type="ECO:0000259" key="7">
    <source>
        <dbReference type="Pfam" id="PF00892"/>
    </source>
</evidence>
<proteinExistence type="predicted"/>
<organism evidence="8 9">
    <name type="scientific">Achromobacter aegrifaciens</name>
    <dbReference type="NCBI Taxonomy" id="1287736"/>
    <lineage>
        <taxon>Bacteria</taxon>
        <taxon>Pseudomonadati</taxon>
        <taxon>Pseudomonadota</taxon>
        <taxon>Betaproteobacteria</taxon>
        <taxon>Burkholderiales</taxon>
        <taxon>Alcaligenaceae</taxon>
        <taxon>Achromobacter</taxon>
    </lineage>
</organism>
<protein>
    <submittedName>
        <fullName evidence="8">DMT superfamily transporter inner membrane protein</fullName>
    </submittedName>
</protein>
<evidence type="ECO:0000256" key="4">
    <source>
        <dbReference type="ARBA" id="ARBA00022989"/>
    </source>
</evidence>
<dbReference type="InterPro" id="IPR051258">
    <property type="entry name" value="Diverse_Substrate_Transporter"/>
</dbReference>
<accession>A0AAD2KJZ0</accession>
<dbReference type="AlphaFoldDB" id="A0AAD2KJZ0"/>
<evidence type="ECO:0000256" key="5">
    <source>
        <dbReference type="ARBA" id="ARBA00023136"/>
    </source>
</evidence>
<keyword evidence="5 6" id="KW-0472">Membrane</keyword>
<dbReference type="Proteomes" id="UP000044098">
    <property type="component" value="Unassembled WGS sequence"/>
</dbReference>
<evidence type="ECO:0000256" key="1">
    <source>
        <dbReference type="ARBA" id="ARBA00004651"/>
    </source>
</evidence>
<feature type="transmembrane region" description="Helical" evidence="6">
    <location>
        <begin position="279"/>
        <end position="297"/>
    </location>
</feature>
<comment type="subcellular location">
    <subcellularLocation>
        <location evidence="1">Cell membrane</location>
        <topology evidence="1">Multi-pass membrane protein</topology>
    </subcellularLocation>
</comment>
<dbReference type="PANTHER" id="PTHR42920">
    <property type="entry name" value="OS03G0707200 PROTEIN-RELATED"/>
    <property type="match status" value="1"/>
</dbReference>
<dbReference type="GO" id="GO:0005886">
    <property type="term" value="C:plasma membrane"/>
    <property type="evidence" value="ECO:0007669"/>
    <property type="project" value="UniProtKB-SubCell"/>
</dbReference>
<feature type="domain" description="EamA" evidence="7">
    <location>
        <begin position="165"/>
        <end position="293"/>
    </location>
</feature>
<gene>
    <name evidence="8" type="ORF">ERS370000_02455</name>
</gene>
<evidence type="ECO:0000313" key="8">
    <source>
        <dbReference type="EMBL" id="CUJ01837.1"/>
    </source>
</evidence>
<feature type="transmembrane region" description="Helical" evidence="6">
    <location>
        <begin position="136"/>
        <end position="154"/>
    </location>
</feature>
<name>A0AAD2KJZ0_ACHAE</name>
<sequence>MLAISSRPKQTVKSKTSMFALSRQEIALVLVTMLWGSTFLIIHIAMQHSGPLFFVGVRFTIAGLMALLMFRKHMAAITRQEVGAGIAIGCALFLGYFLQTYGLQTITSSQSAFITAMYVPIVPLLQWAVLKKPPGLMSWVGVALAFAGLILLAGPQAGALNFSVGEAATLAGAAAIAAEIILIGHYAKKVDSRRVTFVQLLTAGLVSFALMPVLGEAVPEFSWLWAGAAIGLGLASAIIQLTMNWAQKSVSPTRATVIYAGEPVWGGIVGRLAGDRLPALALVGAGLIVAGVLASEAKFTRRKKPQAQGAD</sequence>
<feature type="transmembrane region" description="Helical" evidence="6">
    <location>
        <begin position="255"/>
        <end position="273"/>
    </location>
</feature>
<dbReference type="PANTHER" id="PTHR42920:SF5">
    <property type="entry name" value="EAMA DOMAIN-CONTAINING PROTEIN"/>
    <property type="match status" value="1"/>
</dbReference>
<comment type="caution">
    <text evidence="8">The sequence shown here is derived from an EMBL/GenBank/DDBJ whole genome shotgun (WGS) entry which is preliminary data.</text>
</comment>
<dbReference type="InterPro" id="IPR000620">
    <property type="entry name" value="EamA_dom"/>
</dbReference>
<reference evidence="8 9" key="1">
    <citation type="submission" date="2015-09" db="EMBL/GenBank/DDBJ databases">
        <authorList>
            <consortium name="Pathogen Informatics"/>
        </authorList>
    </citation>
    <scope>NUCLEOTIDE SEQUENCE [LARGE SCALE GENOMIC DNA]</scope>
    <source>
        <strain evidence="8 9">2789STDY5608625</strain>
    </source>
</reference>
<feature type="transmembrane region" description="Helical" evidence="6">
    <location>
        <begin position="221"/>
        <end position="243"/>
    </location>
</feature>
<feature type="transmembrane region" description="Helical" evidence="6">
    <location>
        <begin position="111"/>
        <end position="129"/>
    </location>
</feature>
<feature type="transmembrane region" description="Helical" evidence="6">
    <location>
        <begin position="82"/>
        <end position="99"/>
    </location>
</feature>
<evidence type="ECO:0000256" key="2">
    <source>
        <dbReference type="ARBA" id="ARBA00022475"/>
    </source>
</evidence>
<dbReference type="InterPro" id="IPR037185">
    <property type="entry name" value="EmrE-like"/>
</dbReference>
<dbReference type="SUPFAM" id="SSF103481">
    <property type="entry name" value="Multidrug resistance efflux transporter EmrE"/>
    <property type="match status" value="2"/>
</dbReference>
<feature type="transmembrane region" description="Helical" evidence="6">
    <location>
        <begin position="52"/>
        <end position="70"/>
    </location>
</feature>
<evidence type="ECO:0000313" key="9">
    <source>
        <dbReference type="Proteomes" id="UP000044098"/>
    </source>
</evidence>
<feature type="transmembrane region" description="Helical" evidence="6">
    <location>
        <begin position="195"/>
        <end position="215"/>
    </location>
</feature>
<feature type="domain" description="EamA" evidence="7">
    <location>
        <begin position="26"/>
        <end position="152"/>
    </location>
</feature>
<feature type="transmembrane region" description="Helical" evidence="6">
    <location>
        <begin position="26"/>
        <end position="46"/>
    </location>
</feature>
<keyword evidence="2" id="KW-1003">Cell membrane</keyword>
<evidence type="ECO:0000256" key="6">
    <source>
        <dbReference type="SAM" id="Phobius"/>
    </source>
</evidence>
<evidence type="ECO:0000256" key="3">
    <source>
        <dbReference type="ARBA" id="ARBA00022692"/>
    </source>
</evidence>
<dbReference type="Pfam" id="PF00892">
    <property type="entry name" value="EamA"/>
    <property type="match status" value="2"/>
</dbReference>